<reference evidence="1 2" key="1">
    <citation type="submission" date="2017-03" db="EMBL/GenBank/DDBJ databases">
        <title>Genome analysis of strain PAMC 26577.</title>
        <authorList>
            <person name="Oh H.-M."/>
            <person name="Yang J.-A."/>
        </authorList>
    </citation>
    <scope>NUCLEOTIDE SEQUENCE [LARGE SCALE GENOMIC DNA]</scope>
    <source>
        <strain evidence="1 2">PAMC 26577</strain>
    </source>
</reference>
<evidence type="ECO:0000313" key="2">
    <source>
        <dbReference type="Proteomes" id="UP000195221"/>
    </source>
</evidence>
<accession>A0A242N6E0</accession>
<organism evidence="1 2">
    <name type="scientific">Caballeronia sordidicola</name>
    <name type="common">Burkholderia sordidicola</name>
    <dbReference type="NCBI Taxonomy" id="196367"/>
    <lineage>
        <taxon>Bacteria</taxon>
        <taxon>Pseudomonadati</taxon>
        <taxon>Pseudomonadota</taxon>
        <taxon>Betaproteobacteria</taxon>
        <taxon>Burkholderiales</taxon>
        <taxon>Burkholderiaceae</taxon>
        <taxon>Caballeronia</taxon>
    </lineage>
</organism>
<dbReference type="EMBL" id="NBTZ01000014">
    <property type="protein sequence ID" value="OTP79227.1"/>
    <property type="molecule type" value="Genomic_DNA"/>
</dbReference>
<protein>
    <submittedName>
        <fullName evidence="1">Uncharacterized protein</fullName>
    </submittedName>
</protein>
<dbReference type="Proteomes" id="UP000195221">
    <property type="component" value="Unassembled WGS sequence"/>
</dbReference>
<sequence length="50" mass="5303">MSISKTLTKNAGRIAWTVCGSTRRETLETDALVCELRGGKTPDACVSFAG</sequence>
<name>A0A242N6E0_CABSO</name>
<comment type="caution">
    <text evidence="1">The sequence shown here is derived from an EMBL/GenBank/DDBJ whole genome shotgun (WGS) entry which is preliminary data.</text>
</comment>
<evidence type="ECO:0000313" key="1">
    <source>
        <dbReference type="EMBL" id="OTP79227.1"/>
    </source>
</evidence>
<dbReference type="AlphaFoldDB" id="A0A242N6E0"/>
<proteinExistence type="predicted"/>
<gene>
    <name evidence="1" type="ORF">PAMC26577_02370</name>
</gene>